<dbReference type="Proteomes" id="UP000521943">
    <property type="component" value="Unassembled WGS sequence"/>
</dbReference>
<accession>A0A8H6LUW9</accession>
<evidence type="ECO:0000313" key="3">
    <source>
        <dbReference type="EMBL" id="KAF6744783.1"/>
    </source>
</evidence>
<organism evidence="3 4">
    <name type="scientific">Ephemerocybe angulata</name>
    <dbReference type="NCBI Taxonomy" id="980116"/>
    <lineage>
        <taxon>Eukaryota</taxon>
        <taxon>Fungi</taxon>
        <taxon>Dikarya</taxon>
        <taxon>Basidiomycota</taxon>
        <taxon>Agaricomycotina</taxon>
        <taxon>Agaricomycetes</taxon>
        <taxon>Agaricomycetidae</taxon>
        <taxon>Agaricales</taxon>
        <taxon>Agaricineae</taxon>
        <taxon>Psathyrellaceae</taxon>
        <taxon>Ephemerocybe</taxon>
    </lineage>
</organism>
<dbReference type="InterPro" id="IPR045340">
    <property type="entry name" value="DUF6533"/>
</dbReference>
<dbReference type="AlphaFoldDB" id="A0A8H6LUW9"/>
<feature type="transmembrane region" description="Helical" evidence="1">
    <location>
        <begin position="228"/>
        <end position="245"/>
    </location>
</feature>
<feature type="domain" description="DUF6533" evidence="2">
    <location>
        <begin position="31"/>
        <end position="71"/>
    </location>
</feature>
<keyword evidence="1" id="KW-0472">Membrane</keyword>
<name>A0A8H6LUW9_9AGAR</name>
<feature type="transmembrane region" description="Helical" evidence="1">
    <location>
        <begin position="184"/>
        <end position="207"/>
    </location>
</feature>
<dbReference type="OrthoDB" id="3022404at2759"/>
<evidence type="ECO:0000259" key="2">
    <source>
        <dbReference type="Pfam" id="PF20151"/>
    </source>
</evidence>
<keyword evidence="1" id="KW-1133">Transmembrane helix</keyword>
<comment type="caution">
    <text evidence="3">The sequence shown here is derived from an EMBL/GenBank/DDBJ whole genome shotgun (WGS) entry which is preliminary data.</text>
</comment>
<evidence type="ECO:0000313" key="4">
    <source>
        <dbReference type="Proteomes" id="UP000521943"/>
    </source>
</evidence>
<evidence type="ECO:0000256" key="1">
    <source>
        <dbReference type="SAM" id="Phobius"/>
    </source>
</evidence>
<feature type="transmembrane region" description="Helical" evidence="1">
    <location>
        <begin position="136"/>
        <end position="155"/>
    </location>
</feature>
<sequence length="351" mass="39880">MPPTLSANEIQMLSKGVSITIGQNPEPRRRVSTIVALLYYYMTTFDQEVNYIWRSSNRTLGKWLYLCTRYFNIIAAALYLYASFPITMRNLSVCGSVHRAYWVFPILGTVVCPEGMLWLCLYALLRGPKMLQIKWFIAAFLIVYAAPIVTLEAVYRSSFTAIPPPRLQDEAVGRCFYGSGQWELWITASFLRSAWAAFLTCIAIITFMKRWRNPSGRLVSIIRREGGSYYMSAAALTFLATVASVNRMDPYAIFPTLRRLLVPIFADRLILKMREISDPETAATVSALIFDVRDLGDTDDECTYIEGRGGEAPTRSESSLLRMTTITKDSPPETSATYVTCILYLWRRNLK</sequence>
<feature type="transmembrane region" description="Helical" evidence="1">
    <location>
        <begin position="63"/>
        <end position="82"/>
    </location>
</feature>
<feature type="transmembrane region" description="Helical" evidence="1">
    <location>
        <begin position="102"/>
        <end position="124"/>
    </location>
</feature>
<reference evidence="3 4" key="1">
    <citation type="submission" date="2020-07" db="EMBL/GenBank/DDBJ databases">
        <title>Comparative genomics of pyrophilous fungi reveals a link between fire events and developmental genes.</title>
        <authorList>
            <consortium name="DOE Joint Genome Institute"/>
            <person name="Steindorff A.S."/>
            <person name="Carver A."/>
            <person name="Calhoun S."/>
            <person name="Stillman K."/>
            <person name="Liu H."/>
            <person name="Lipzen A."/>
            <person name="Pangilinan J."/>
            <person name="Labutti K."/>
            <person name="Bruns T.D."/>
            <person name="Grigoriev I.V."/>
        </authorList>
    </citation>
    <scope>NUCLEOTIDE SEQUENCE [LARGE SCALE GENOMIC DNA]</scope>
    <source>
        <strain evidence="3 4">CBS 144469</strain>
    </source>
</reference>
<keyword evidence="1" id="KW-0812">Transmembrane</keyword>
<gene>
    <name evidence="3" type="ORF">DFP72DRAFT_1078121</name>
</gene>
<dbReference type="EMBL" id="JACGCI010000114">
    <property type="protein sequence ID" value="KAF6744783.1"/>
    <property type="molecule type" value="Genomic_DNA"/>
</dbReference>
<dbReference type="Pfam" id="PF20151">
    <property type="entry name" value="DUF6533"/>
    <property type="match status" value="1"/>
</dbReference>
<keyword evidence="4" id="KW-1185">Reference proteome</keyword>
<protein>
    <recommendedName>
        <fullName evidence="2">DUF6533 domain-containing protein</fullName>
    </recommendedName>
</protein>
<proteinExistence type="predicted"/>